<evidence type="ECO:0000313" key="1">
    <source>
        <dbReference type="EMBL" id="SGY20200.1"/>
    </source>
</evidence>
<organism evidence="1 2">
    <name type="scientific">Microbotryum silenes-dioicae</name>
    <dbReference type="NCBI Taxonomy" id="796604"/>
    <lineage>
        <taxon>Eukaryota</taxon>
        <taxon>Fungi</taxon>
        <taxon>Dikarya</taxon>
        <taxon>Basidiomycota</taxon>
        <taxon>Pucciniomycotina</taxon>
        <taxon>Microbotryomycetes</taxon>
        <taxon>Microbotryales</taxon>
        <taxon>Microbotryaceae</taxon>
        <taxon>Microbotryum</taxon>
    </lineage>
</organism>
<evidence type="ECO:0000313" key="2">
    <source>
        <dbReference type="Proteomes" id="UP000249464"/>
    </source>
</evidence>
<dbReference type="SUPFAM" id="SSF88713">
    <property type="entry name" value="Glycoside hydrolase/deacetylase"/>
    <property type="match status" value="1"/>
</dbReference>
<protein>
    <submittedName>
        <fullName evidence="1">BQ5605_C017g08523 protein</fullName>
    </submittedName>
</protein>
<dbReference type="InterPro" id="IPR011330">
    <property type="entry name" value="Glyco_hydro/deAcase_b/a-brl"/>
</dbReference>
<dbReference type="GO" id="GO:0005975">
    <property type="term" value="P:carbohydrate metabolic process"/>
    <property type="evidence" value="ECO:0007669"/>
    <property type="project" value="InterPro"/>
</dbReference>
<dbReference type="Gene3D" id="3.20.20.370">
    <property type="entry name" value="Glycoside hydrolase/deacetylase"/>
    <property type="match status" value="1"/>
</dbReference>
<sequence length="163" mass="18249">MPQPAGYICGFELYGWGSSIAQVFTNYNSHTTFFVNGYNYACIYDQADDLIKRYNAGHTIAIETALKKILGTKPKLFRPLRNDGHTTGPQSVKLYNKLANSYPKPHIALNHEVYKSTGETVVPQVVPMLIKKDVLKNPYQSVGKASKRDKTWTCQGTPKPHAD</sequence>
<dbReference type="STRING" id="796604.A0A2X0NZ49"/>
<dbReference type="AlphaFoldDB" id="A0A2X0NZ49"/>
<dbReference type="Proteomes" id="UP000249464">
    <property type="component" value="Unassembled WGS sequence"/>
</dbReference>
<name>A0A2X0NZ49_9BASI</name>
<reference evidence="1 2" key="1">
    <citation type="submission" date="2016-11" db="EMBL/GenBank/DDBJ databases">
        <authorList>
            <person name="Jaros S."/>
            <person name="Januszkiewicz K."/>
            <person name="Wedrychowicz H."/>
        </authorList>
    </citation>
    <scope>NUCLEOTIDE SEQUENCE [LARGE SCALE GENOMIC DNA]</scope>
</reference>
<proteinExistence type="predicted"/>
<dbReference type="EMBL" id="FQNC01000017">
    <property type="protein sequence ID" value="SGY20200.1"/>
    <property type="molecule type" value="Genomic_DNA"/>
</dbReference>
<gene>
    <name evidence="1" type="primary">BQ5605_C017g08523</name>
    <name evidence="1" type="ORF">BQ5605_C017G08523</name>
</gene>
<keyword evidence="2" id="KW-1185">Reference proteome</keyword>
<accession>A0A2X0NZ49</accession>